<name>F5XI44_MICPN</name>
<keyword evidence="2" id="KW-1133">Transmembrane helix</keyword>
<evidence type="ECO:0000313" key="4">
    <source>
        <dbReference type="Proteomes" id="UP000007947"/>
    </source>
</evidence>
<feature type="region of interest" description="Disordered" evidence="1">
    <location>
        <begin position="1"/>
        <end position="35"/>
    </location>
</feature>
<feature type="compositionally biased region" description="Low complexity" evidence="1">
    <location>
        <begin position="1"/>
        <end position="11"/>
    </location>
</feature>
<proteinExistence type="predicted"/>
<dbReference type="STRING" id="1032480.MLP_26990"/>
<gene>
    <name evidence="3" type="ordered locus">MLP_26990</name>
</gene>
<protein>
    <recommendedName>
        <fullName evidence="5">Thiosulfate dehydrogenase [quinone] large subunit</fullName>
    </recommendedName>
</protein>
<dbReference type="EMBL" id="AP012204">
    <property type="protein sequence ID" value="BAK35713.1"/>
    <property type="molecule type" value="Genomic_DNA"/>
</dbReference>
<sequence>MSPSSTTQTQPGTDAGTDSAAVAAPDVSGTPEPITPEPALRRLPISLGVLRITLGLVLTWAFLDKLFGFGLNTPSERSLLSGASATKGYLSSREGWFSGAFQAVSGTWWIDALFVLGLAGGGIALVFGFASRLATVAVLGVFGGIYLSQLPLANNPFIDQHLFYCITAVALLATGSDRVLGLGNRWRSLPVVRKQPLLW</sequence>
<dbReference type="OrthoDB" id="3253635at2"/>
<keyword evidence="2" id="KW-0472">Membrane</keyword>
<feature type="transmembrane region" description="Helical" evidence="2">
    <location>
        <begin position="133"/>
        <end position="149"/>
    </location>
</feature>
<accession>F5XI44</accession>
<dbReference type="HOGENOM" id="CLU_114557_0_0_11"/>
<keyword evidence="4" id="KW-1185">Reference proteome</keyword>
<feature type="transmembrane region" description="Helical" evidence="2">
    <location>
        <begin position="106"/>
        <end position="126"/>
    </location>
</feature>
<dbReference type="eggNOG" id="ENOG502ZZP3">
    <property type="taxonomic scope" value="Bacteria"/>
</dbReference>
<dbReference type="AlphaFoldDB" id="F5XI44"/>
<organism evidence="3 4">
    <name type="scientific">Microlunatus phosphovorus (strain ATCC 700054 / DSM 10555 / JCM 9379 / NBRC 101784 / NCIMB 13414 / VKM Ac-1990 / NM-1)</name>
    <dbReference type="NCBI Taxonomy" id="1032480"/>
    <lineage>
        <taxon>Bacteria</taxon>
        <taxon>Bacillati</taxon>
        <taxon>Actinomycetota</taxon>
        <taxon>Actinomycetes</taxon>
        <taxon>Propionibacteriales</taxon>
        <taxon>Propionibacteriaceae</taxon>
        <taxon>Microlunatus</taxon>
    </lineage>
</organism>
<reference evidence="3 4" key="1">
    <citation type="submission" date="2011-05" db="EMBL/GenBank/DDBJ databases">
        <title>Whole genome sequence of Microlunatus phosphovorus NM-1.</title>
        <authorList>
            <person name="Hosoyama A."/>
            <person name="Sasaki K."/>
            <person name="Harada T."/>
            <person name="Igarashi R."/>
            <person name="Kawakoshi A."/>
            <person name="Sasagawa M."/>
            <person name="Fukada J."/>
            <person name="Nakamura S."/>
            <person name="Katano Y."/>
            <person name="Hanada S."/>
            <person name="Kamagata Y."/>
            <person name="Nakamura N."/>
            <person name="Yamazaki S."/>
            <person name="Fujita N."/>
        </authorList>
    </citation>
    <scope>NUCLEOTIDE SEQUENCE [LARGE SCALE GENOMIC DNA]</scope>
    <source>
        <strain evidence="4">ATCC 700054 / DSM 10555 / JCM 9379 / NBRC 101784 / NCIMB 13414 / VKM Ac-1990 / NM-1</strain>
    </source>
</reference>
<dbReference type="RefSeq" id="WP_013863582.1">
    <property type="nucleotide sequence ID" value="NC_015635.1"/>
</dbReference>
<keyword evidence="2" id="KW-0812">Transmembrane</keyword>
<evidence type="ECO:0000256" key="1">
    <source>
        <dbReference type="SAM" id="MobiDB-lite"/>
    </source>
</evidence>
<evidence type="ECO:0008006" key="5">
    <source>
        <dbReference type="Google" id="ProtNLM"/>
    </source>
</evidence>
<dbReference type="Proteomes" id="UP000007947">
    <property type="component" value="Chromosome"/>
</dbReference>
<feature type="transmembrane region" description="Helical" evidence="2">
    <location>
        <begin position="43"/>
        <end position="63"/>
    </location>
</feature>
<evidence type="ECO:0000313" key="3">
    <source>
        <dbReference type="EMBL" id="BAK35713.1"/>
    </source>
</evidence>
<dbReference type="KEGG" id="mph:MLP_26990"/>
<evidence type="ECO:0000256" key="2">
    <source>
        <dbReference type="SAM" id="Phobius"/>
    </source>
</evidence>